<accession>A0A9D4V1V2</accession>
<comment type="caution">
    <text evidence="1">The sequence shown here is derived from an EMBL/GenBank/DDBJ whole genome shotgun (WGS) entry which is preliminary data.</text>
</comment>
<organism evidence="1 2">
    <name type="scientific">Adiantum capillus-veneris</name>
    <name type="common">Maidenhair fern</name>
    <dbReference type="NCBI Taxonomy" id="13818"/>
    <lineage>
        <taxon>Eukaryota</taxon>
        <taxon>Viridiplantae</taxon>
        <taxon>Streptophyta</taxon>
        <taxon>Embryophyta</taxon>
        <taxon>Tracheophyta</taxon>
        <taxon>Polypodiopsida</taxon>
        <taxon>Polypodiidae</taxon>
        <taxon>Polypodiales</taxon>
        <taxon>Pteridineae</taxon>
        <taxon>Pteridaceae</taxon>
        <taxon>Vittarioideae</taxon>
        <taxon>Adiantum</taxon>
    </lineage>
</organism>
<dbReference type="OrthoDB" id="77607at2759"/>
<dbReference type="EMBL" id="JABFUD020000007">
    <property type="protein sequence ID" value="KAI5077915.1"/>
    <property type="molecule type" value="Genomic_DNA"/>
</dbReference>
<evidence type="ECO:0000313" key="1">
    <source>
        <dbReference type="EMBL" id="KAI5077915.1"/>
    </source>
</evidence>
<dbReference type="Proteomes" id="UP000886520">
    <property type="component" value="Chromosome 7"/>
</dbReference>
<name>A0A9D4V1V2_ADICA</name>
<sequence>MCRCSSAGFYHHKTKQWMIGVVKNLILVTRSPKMTRARGLEPPNYNIQDEWKDFEKSIRDDLQEVDLRLEEEGTARESAIKRATKPFMNVNLSLDEDSTTDGDSEDENALLDWRAKQFQGK</sequence>
<gene>
    <name evidence="1" type="ORF">GOP47_0007739</name>
</gene>
<evidence type="ECO:0000313" key="2">
    <source>
        <dbReference type="Proteomes" id="UP000886520"/>
    </source>
</evidence>
<proteinExistence type="predicted"/>
<reference evidence="1" key="1">
    <citation type="submission" date="2021-01" db="EMBL/GenBank/DDBJ databases">
        <title>Adiantum capillus-veneris genome.</title>
        <authorList>
            <person name="Fang Y."/>
            <person name="Liao Q."/>
        </authorList>
    </citation>
    <scope>NUCLEOTIDE SEQUENCE</scope>
    <source>
        <strain evidence="1">H3</strain>
        <tissue evidence="1">Leaf</tissue>
    </source>
</reference>
<dbReference type="AlphaFoldDB" id="A0A9D4V1V2"/>
<protein>
    <submittedName>
        <fullName evidence="1">Uncharacterized protein</fullName>
    </submittedName>
</protein>
<keyword evidence="2" id="KW-1185">Reference proteome</keyword>